<evidence type="ECO:0000256" key="3">
    <source>
        <dbReference type="ARBA" id="ARBA00022475"/>
    </source>
</evidence>
<keyword evidence="10" id="KW-1185">Reference proteome</keyword>
<evidence type="ECO:0000256" key="2">
    <source>
        <dbReference type="ARBA" id="ARBA00005811"/>
    </source>
</evidence>
<protein>
    <submittedName>
        <fullName evidence="9">Biopolymer transport protein ExbD/TolR</fullName>
    </submittedName>
</protein>
<dbReference type="RefSeq" id="WP_145277723.1">
    <property type="nucleotide sequence ID" value="NZ_CP036426.1"/>
</dbReference>
<gene>
    <name evidence="9" type="ORF">ElP_68410</name>
</gene>
<keyword evidence="7" id="KW-0813">Transport</keyword>
<proteinExistence type="inferred from homology"/>
<keyword evidence="7" id="KW-0653">Protein transport</keyword>
<evidence type="ECO:0000256" key="7">
    <source>
        <dbReference type="RuleBase" id="RU003879"/>
    </source>
</evidence>
<dbReference type="GO" id="GO:0015031">
    <property type="term" value="P:protein transport"/>
    <property type="evidence" value="ECO:0007669"/>
    <property type="project" value="UniProtKB-KW"/>
</dbReference>
<evidence type="ECO:0000256" key="5">
    <source>
        <dbReference type="ARBA" id="ARBA00022989"/>
    </source>
</evidence>
<evidence type="ECO:0000256" key="4">
    <source>
        <dbReference type="ARBA" id="ARBA00022692"/>
    </source>
</evidence>
<evidence type="ECO:0000256" key="6">
    <source>
        <dbReference type="ARBA" id="ARBA00023136"/>
    </source>
</evidence>
<dbReference type="Pfam" id="PF02472">
    <property type="entry name" value="ExbD"/>
    <property type="match status" value="1"/>
</dbReference>
<sequence length="345" mass="37175">MANWDIFHTDRLRLETGLGAEAVREGIASGAIRPDDLARPAGTDEPWARVDARGALLSPESTGQPGGGEGEGAGDRSGPVVEEAGILDDEPALEAQFAPEDEEDDEPIDLDDDLEPTGQVPDLDEERTVELRRAPADPRPDDPEPDDWDELVAAAGGSMPPPASSWADAPPVAVEDAHAFPPLDEPEAFDPLDEDEEAAAFTLAAEPPSEPDEIDLTAMVDVAFQLVLFFLVTATTIYFKTLEIPTPEPDEQEAVAQQMRTLDELLEEYILVEIDPQGRVQVDREPIAPDELTARLRQVRSDTLRTGMLLMADFATPHRNAVLAIDSANAIGLEIAIAKPSAPTD</sequence>
<keyword evidence="4 7" id="KW-0812">Transmembrane</keyword>
<name>A0A518HDF7_9BACT</name>
<keyword evidence="5" id="KW-1133">Transmembrane helix</keyword>
<organism evidence="9 10">
    <name type="scientific">Tautonia plasticadhaerens</name>
    <dbReference type="NCBI Taxonomy" id="2527974"/>
    <lineage>
        <taxon>Bacteria</taxon>
        <taxon>Pseudomonadati</taxon>
        <taxon>Planctomycetota</taxon>
        <taxon>Planctomycetia</taxon>
        <taxon>Isosphaerales</taxon>
        <taxon>Isosphaeraceae</taxon>
        <taxon>Tautonia</taxon>
    </lineage>
</organism>
<dbReference type="InterPro" id="IPR003400">
    <property type="entry name" value="ExbD"/>
</dbReference>
<dbReference type="KEGG" id="tpla:ElP_68410"/>
<dbReference type="OrthoDB" id="292474at2"/>
<keyword evidence="6" id="KW-0472">Membrane</keyword>
<dbReference type="Proteomes" id="UP000317835">
    <property type="component" value="Chromosome"/>
</dbReference>
<feature type="compositionally biased region" description="Basic and acidic residues" evidence="8">
    <location>
        <begin position="126"/>
        <end position="142"/>
    </location>
</feature>
<reference evidence="9 10" key="1">
    <citation type="submission" date="2019-02" db="EMBL/GenBank/DDBJ databases">
        <title>Deep-cultivation of Planctomycetes and their phenomic and genomic characterization uncovers novel biology.</title>
        <authorList>
            <person name="Wiegand S."/>
            <person name="Jogler M."/>
            <person name="Boedeker C."/>
            <person name="Pinto D."/>
            <person name="Vollmers J."/>
            <person name="Rivas-Marin E."/>
            <person name="Kohn T."/>
            <person name="Peeters S.H."/>
            <person name="Heuer A."/>
            <person name="Rast P."/>
            <person name="Oberbeckmann S."/>
            <person name="Bunk B."/>
            <person name="Jeske O."/>
            <person name="Meyerdierks A."/>
            <person name="Storesund J.E."/>
            <person name="Kallscheuer N."/>
            <person name="Luecker S."/>
            <person name="Lage O.M."/>
            <person name="Pohl T."/>
            <person name="Merkel B.J."/>
            <person name="Hornburger P."/>
            <person name="Mueller R.-W."/>
            <person name="Bruemmer F."/>
            <person name="Labrenz M."/>
            <person name="Spormann A.M."/>
            <person name="Op den Camp H."/>
            <person name="Overmann J."/>
            <person name="Amann R."/>
            <person name="Jetten M.S.M."/>
            <person name="Mascher T."/>
            <person name="Medema M.H."/>
            <person name="Devos D.P."/>
            <person name="Kaster A.-K."/>
            <person name="Ovreas L."/>
            <person name="Rohde M."/>
            <person name="Galperin M.Y."/>
            <person name="Jogler C."/>
        </authorList>
    </citation>
    <scope>NUCLEOTIDE SEQUENCE [LARGE SCALE GENOMIC DNA]</scope>
    <source>
        <strain evidence="9 10">ElP</strain>
    </source>
</reference>
<dbReference type="EMBL" id="CP036426">
    <property type="protein sequence ID" value="QDV38882.1"/>
    <property type="molecule type" value="Genomic_DNA"/>
</dbReference>
<evidence type="ECO:0000256" key="8">
    <source>
        <dbReference type="SAM" id="MobiDB-lite"/>
    </source>
</evidence>
<comment type="subcellular location">
    <subcellularLocation>
        <location evidence="1">Cell membrane</location>
        <topology evidence="1">Single-pass membrane protein</topology>
    </subcellularLocation>
    <subcellularLocation>
        <location evidence="7">Cell membrane</location>
        <topology evidence="7">Single-pass type II membrane protein</topology>
    </subcellularLocation>
</comment>
<dbReference type="GO" id="GO:0005886">
    <property type="term" value="C:plasma membrane"/>
    <property type="evidence" value="ECO:0007669"/>
    <property type="project" value="UniProtKB-SubCell"/>
</dbReference>
<dbReference type="PANTHER" id="PTHR30558">
    <property type="entry name" value="EXBD MEMBRANE COMPONENT OF PMF-DRIVEN MACROMOLECULE IMPORT SYSTEM"/>
    <property type="match status" value="1"/>
</dbReference>
<evidence type="ECO:0000256" key="1">
    <source>
        <dbReference type="ARBA" id="ARBA00004162"/>
    </source>
</evidence>
<dbReference type="GO" id="GO:0022857">
    <property type="term" value="F:transmembrane transporter activity"/>
    <property type="evidence" value="ECO:0007669"/>
    <property type="project" value="InterPro"/>
</dbReference>
<comment type="similarity">
    <text evidence="2 7">Belongs to the ExbD/TolR family.</text>
</comment>
<evidence type="ECO:0000313" key="9">
    <source>
        <dbReference type="EMBL" id="QDV38882.1"/>
    </source>
</evidence>
<feature type="compositionally biased region" description="Low complexity" evidence="8">
    <location>
        <begin position="153"/>
        <end position="169"/>
    </location>
</feature>
<keyword evidence="3" id="KW-1003">Cell membrane</keyword>
<accession>A0A518HDF7</accession>
<feature type="compositionally biased region" description="Acidic residues" evidence="8">
    <location>
        <begin position="99"/>
        <end position="115"/>
    </location>
</feature>
<dbReference type="Gene3D" id="3.30.420.270">
    <property type="match status" value="1"/>
</dbReference>
<feature type="region of interest" description="Disordered" evidence="8">
    <location>
        <begin position="28"/>
        <end position="169"/>
    </location>
</feature>
<evidence type="ECO:0000313" key="10">
    <source>
        <dbReference type="Proteomes" id="UP000317835"/>
    </source>
</evidence>
<dbReference type="AlphaFoldDB" id="A0A518HDF7"/>